<dbReference type="AlphaFoldDB" id="A0A9D4F6K2"/>
<gene>
    <name evidence="2" type="ORF">DPMN_145700</name>
</gene>
<evidence type="ECO:0000256" key="1">
    <source>
        <dbReference type="SAM" id="SignalP"/>
    </source>
</evidence>
<comment type="caution">
    <text evidence="2">The sequence shown here is derived from an EMBL/GenBank/DDBJ whole genome shotgun (WGS) entry which is preliminary data.</text>
</comment>
<feature type="chain" id="PRO_5039477777" description="Salivary secreted peptide" evidence="1">
    <location>
        <begin position="21"/>
        <end position="60"/>
    </location>
</feature>
<dbReference type="EMBL" id="JAIWYP010000007">
    <property type="protein sequence ID" value="KAH3792209.1"/>
    <property type="molecule type" value="Genomic_DNA"/>
</dbReference>
<evidence type="ECO:0000313" key="2">
    <source>
        <dbReference type="EMBL" id="KAH3792209.1"/>
    </source>
</evidence>
<organism evidence="2 3">
    <name type="scientific">Dreissena polymorpha</name>
    <name type="common">Zebra mussel</name>
    <name type="synonym">Mytilus polymorpha</name>
    <dbReference type="NCBI Taxonomy" id="45954"/>
    <lineage>
        <taxon>Eukaryota</taxon>
        <taxon>Metazoa</taxon>
        <taxon>Spiralia</taxon>
        <taxon>Lophotrochozoa</taxon>
        <taxon>Mollusca</taxon>
        <taxon>Bivalvia</taxon>
        <taxon>Autobranchia</taxon>
        <taxon>Heteroconchia</taxon>
        <taxon>Euheterodonta</taxon>
        <taxon>Imparidentia</taxon>
        <taxon>Neoheterodontei</taxon>
        <taxon>Myida</taxon>
        <taxon>Dreissenoidea</taxon>
        <taxon>Dreissenidae</taxon>
        <taxon>Dreissena</taxon>
    </lineage>
</organism>
<keyword evidence="1" id="KW-0732">Signal</keyword>
<proteinExistence type="predicted"/>
<dbReference type="Proteomes" id="UP000828390">
    <property type="component" value="Unassembled WGS sequence"/>
</dbReference>
<accession>A0A9D4F6K2</accession>
<reference evidence="2" key="2">
    <citation type="submission" date="2020-11" db="EMBL/GenBank/DDBJ databases">
        <authorList>
            <person name="McCartney M.A."/>
            <person name="Auch B."/>
            <person name="Kono T."/>
            <person name="Mallez S."/>
            <person name="Becker A."/>
            <person name="Gohl D.M."/>
            <person name="Silverstein K.A.T."/>
            <person name="Koren S."/>
            <person name="Bechman K.B."/>
            <person name="Herman A."/>
            <person name="Abrahante J.E."/>
            <person name="Garbe J."/>
        </authorList>
    </citation>
    <scope>NUCLEOTIDE SEQUENCE</scope>
    <source>
        <strain evidence="2">Duluth1</strain>
        <tissue evidence="2">Whole animal</tissue>
    </source>
</reference>
<protein>
    <recommendedName>
        <fullName evidence="4">Salivary secreted peptide</fullName>
    </recommendedName>
</protein>
<sequence length="60" mass="6585">MKLCILAIVAVLGVFGLATAQYGYGGYDLASGTDSDSFGSKWEYFLVNNIVYFLAYYPKV</sequence>
<keyword evidence="3" id="KW-1185">Reference proteome</keyword>
<name>A0A9D4F6K2_DREPO</name>
<reference evidence="2" key="1">
    <citation type="journal article" date="2019" name="bioRxiv">
        <title>The Genome of the Zebra Mussel, Dreissena polymorpha: A Resource for Invasive Species Research.</title>
        <authorList>
            <person name="McCartney M.A."/>
            <person name="Auch B."/>
            <person name="Kono T."/>
            <person name="Mallez S."/>
            <person name="Zhang Y."/>
            <person name="Obille A."/>
            <person name="Becker A."/>
            <person name="Abrahante J.E."/>
            <person name="Garbe J."/>
            <person name="Badalamenti J.P."/>
            <person name="Herman A."/>
            <person name="Mangelson H."/>
            <person name="Liachko I."/>
            <person name="Sullivan S."/>
            <person name="Sone E.D."/>
            <person name="Koren S."/>
            <person name="Silverstein K.A.T."/>
            <person name="Beckman K.B."/>
            <person name="Gohl D.M."/>
        </authorList>
    </citation>
    <scope>NUCLEOTIDE SEQUENCE</scope>
    <source>
        <strain evidence="2">Duluth1</strain>
        <tissue evidence="2">Whole animal</tissue>
    </source>
</reference>
<evidence type="ECO:0008006" key="4">
    <source>
        <dbReference type="Google" id="ProtNLM"/>
    </source>
</evidence>
<evidence type="ECO:0000313" key="3">
    <source>
        <dbReference type="Proteomes" id="UP000828390"/>
    </source>
</evidence>
<feature type="signal peptide" evidence="1">
    <location>
        <begin position="1"/>
        <end position="20"/>
    </location>
</feature>